<dbReference type="HAMAP" id="MF_01363">
    <property type="entry name" value="Ribosomal_bL21"/>
    <property type="match status" value="1"/>
</dbReference>
<name>A0A248RFR2_9MONI</name>
<dbReference type="AlphaFoldDB" id="A0A248RFR2"/>
<evidence type="ECO:0000256" key="2">
    <source>
        <dbReference type="ARBA" id="ARBA00022980"/>
    </source>
</evidence>
<sequence length="118" mass="13546">MSEYAIIDIGGKQLRVEQGRFHDARHFTSVRTVLMSDAKISISRVLLIRRGSSINFGHPWLNDAVVRGRILHGCLEEKLVIQRIHSKKKTRRTLGYRESMTRFVVDSIHFGGKDLDKS</sequence>
<dbReference type="NCBIfam" id="TIGR00061">
    <property type="entry name" value="L21"/>
    <property type="match status" value="1"/>
</dbReference>
<comment type="subcellular location">
    <subcellularLocation>
        <location evidence="4">Plastid</location>
        <location evidence="4">Chloroplast</location>
    </subcellularLocation>
</comment>
<comment type="subunit">
    <text evidence="4 5">Part of the 50S ribosomal subunit.</text>
</comment>
<protein>
    <recommendedName>
        <fullName evidence="4">Large ribosomal subunit protein bL21c</fullName>
    </recommendedName>
</protein>
<evidence type="ECO:0000256" key="5">
    <source>
        <dbReference type="RuleBase" id="RU000563"/>
    </source>
</evidence>
<evidence type="ECO:0000256" key="3">
    <source>
        <dbReference type="ARBA" id="ARBA00023274"/>
    </source>
</evidence>
<comment type="similarity">
    <text evidence="1 4 5">Belongs to the bacterial ribosomal protein bL21 family.</text>
</comment>
<dbReference type="GeneID" id="33948490"/>
<dbReference type="GO" id="GO:0006412">
    <property type="term" value="P:translation"/>
    <property type="evidence" value="ECO:0007669"/>
    <property type="project" value="UniProtKB-UniRule"/>
</dbReference>
<keyword evidence="4" id="KW-0694">RNA-binding</keyword>
<evidence type="ECO:0000256" key="4">
    <source>
        <dbReference type="HAMAP-Rule" id="MF_01363"/>
    </source>
</evidence>
<dbReference type="GO" id="GO:0005840">
    <property type="term" value="C:ribosome"/>
    <property type="evidence" value="ECO:0007669"/>
    <property type="project" value="UniProtKB-KW"/>
</dbReference>
<evidence type="ECO:0000313" key="6">
    <source>
        <dbReference type="EMBL" id="ASU96277.1"/>
    </source>
</evidence>
<dbReference type="Pfam" id="PF00829">
    <property type="entry name" value="Ribosomal_L21p"/>
    <property type="match status" value="1"/>
</dbReference>
<organism evidence="6">
    <name type="scientific">Woodsia macrochlaena</name>
    <dbReference type="NCBI Taxonomy" id="872913"/>
    <lineage>
        <taxon>Eukaryota</taxon>
        <taxon>Viridiplantae</taxon>
        <taxon>Streptophyta</taxon>
        <taxon>Embryophyta</taxon>
        <taxon>Tracheophyta</taxon>
        <taxon>Polypodiopsida</taxon>
        <taxon>Polypodiidae</taxon>
        <taxon>Polypodiales</taxon>
        <taxon>Aspleniineae</taxon>
        <taxon>Woodsiaceae</taxon>
        <taxon>Woodsia</taxon>
    </lineage>
</organism>
<keyword evidence="2 4" id="KW-0689">Ribosomal protein</keyword>
<keyword evidence="3 4" id="KW-0687">Ribonucleoprotein</keyword>
<dbReference type="RefSeq" id="YP_009427611.1">
    <property type="nucleotide sequence ID" value="NC_035864.1"/>
</dbReference>
<keyword evidence="6" id="KW-0150">Chloroplast</keyword>
<dbReference type="GO" id="GO:0003735">
    <property type="term" value="F:structural constituent of ribosome"/>
    <property type="evidence" value="ECO:0007669"/>
    <property type="project" value="InterPro"/>
</dbReference>
<dbReference type="GO" id="GO:0019843">
    <property type="term" value="F:rRNA binding"/>
    <property type="evidence" value="ECO:0007669"/>
    <property type="project" value="UniProtKB-UniRule"/>
</dbReference>
<gene>
    <name evidence="4 6" type="primary">rpl21</name>
</gene>
<dbReference type="EMBL" id="KY427358">
    <property type="protein sequence ID" value="ASU96277.1"/>
    <property type="molecule type" value="Genomic_DNA"/>
</dbReference>
<dbReference type="InterPro" id="IPR001787">
    <property type="entry name" value="Ribosomal_bL21"/>
</dbReference>
<dbReference type="GO" id="GO:0009507">
    <property type="term" value="C:chloroplast"/>
    <property type="evidence" value="ECO:0007669"/>
    <property type="project" value="UniProtKB-SubCell"/>
</dbReference>
<dbReference type="InterPro" id="IPR036164">
    <property type="entry name" value="bL21-like_sf"/>
</dbReference>
<accession>A0A248RFR2</accession>
<reference evidence="6" key="1">
    <citation type="journal article" date="2017" name="Genome Biol. Evol.">
        <title>Plastid Phylogenomics Resolve Deep Relationships among Eupolypod II Ferns with Rapid Radiation and Rate Heterogeneity.</title>
        <authorList>
            <person name="Wei R."/>
            <person name="Yan Y.-H."/>
            <person name="Harris A.J."/>
            <person name="Kang J.-S."/>
            <person name="Shen H."/>
            <person name="Xiang Q.-P."/>
            <person name="Zhang X.-C."/>
        </authorList>
    </citation>
    <scope>NUCLEOTIDE SEQUENCE</scope>
</reference>
<dbReference type="GO" id="GO:1990904">
    <property type="term" value="C:ribonucleoprotein complex"/>
    <property type="evidence" value="ECO:0007669"/>
    <property type="project" value="UniProtKB-KW"/>
</dbReference>
<dbReference type="SUPFAM" id="SSF141091">
    <property type="entry name" value="L21p-like"/>
    <property type="match status" value="1"/>
</dbReference>
<keyword evidence="4" id="KW-0699">rRNA-binding</keyword>
<geneLocation type="chloroplast" evidence="6"/>
<proteinExistence type="inferred from homology"/>
<comment type="function">
    <text evidence="4 5">This protein binds to 23S rRNA.</text>
</comment>
<dbReference type="InterPro" id="IPR028909">
    <property type="entry name" value="bL21-like"/>
</dbReference>
<evidence type="ECO:0000256" key="1">
    <source>
        <dbReference type="ARBA" id="ARBA00008563"/>
    </source>
</evidence>
<keyword evidence="6" id="KW-0934">Plastid</keyword>